<keyword evidence="3" id="KW-1185">Reference proteome</keyword>
<sequence length="129" mass="13693">MEARITLADNGPGRRCCSYSCRRRGIRHHRFSGGDGLVGGARTRRGCSHCAPLPPRRPGAPPRPQVRLPPLFSPGTRPVLEAWRRGARLPSALPDGSREGRAEVRERAGGDAAANAASAGLPPPSFARG</sequence>
<feature type="compositionally biased region" description="Basic and acidic residues" evidence="1">
    <location>
        <begin position="96"/>
        <end position="109"/>
    </location>
</feature>
<feature type="region of interest" description="Disordered" evidence="1">
    <location>
        <begin position="52"/>
        <end position="129"/>
    </location>
</feature>
<name>A0AA35K2F7_9SAUR</name>
<reference evidence="2" key="1">
    <citation type="submission" date="2022-12" db="EMBL/GenBank/DDBJ databases">
        <authorList>
            <person name="Alioto T."/>
            <person name="Alioto T."/>
            <person name="Gomez Garrido J."/>
        </authorList>
    </citation>
    <scope>NUCLEOTIDE SEQUENCE</scope>
</reference>
<proteinExistence type="predicted"/>
<feature type="compositionally biased region" description="Pro residues" evidence="1">
    <location>
        <begin position="52"/>
        <end position="64"/>
    </location>
</feature>
<evidence type="ECO:0000256" key="1">
    <source>
        <dbReference type="SAM" id="MobiDB-lite"/>
    </source>
</evidence>
<evidence type="ECO:0000313" key="2">
    <source>
        <dbReference type="EMBL" id="CAI5769113.1"/>
    </source>
</evidence>
<protein>
    <submittedName>
        <fullName evidence="2">Uncharacterized protein</fullName>
    </submittedName>
</protein>
<dbReference type="AlphaFoldDB" id="A0AA35K2F7"/>
<evidence type="ECO:0000313" key="3">
    <source>
        <dbReference type="Proteomes" id="UP001178461"/>
    </source>
</evidence>
<dbReference type="Proteomes" id="UP001178461">
    <property type="component" value="Chromosome 3"/>
</dbReference>
<dbReference type="EMBL" id="OX395128">
    <property type="protein sequence ID" value="CAI5769113.1"/>
    <property type="molecule type" value="Genomic_DNA"/>
</dbReference>
<organism evidence="2 3">
    <name type="scientific">Podarcis lilfordi</name>
    <name type="common">Lilford's wall lizard</name>
    <dbReference type="NCBI Taxonomy" id="74358"/>
    <lineage>
        <taxon>Eukaryota</taxon>
        <taxon>Metazoa</taxon>
        <taxon>Chordata</taxon>
        <taxon>Craniata</taxon>
        <taxon>Vertebrata</taxon>
        <taxon>Euteleostomi</taxon>
        <taxon>Lepidosauria</taxon>
        <taxon>Squamata</taxon>
        <taxon>Bifurcata</taxon>
        <taxon>Unidentata</taxon>
        <taxon>Episquamata</taxon>
        <taxon>Laterata</taxon>
        <taxon>Lacertibaenia</taxon>
        <taxon>Lacertidae</taxon>
        <taxon>Podarcis</taxon>
    </lineage>
</organism>
<accession>A0AA35K2F7</accession>
<feature type="compositionally biased region" description="Low complexity" evidence="1">
    <location>
        <begin position="110"/>
        <end position="120"/>
    </location>
</feature>
<gene>
    <name evidence="2" type="ORF">PODLI_1B035678</name>
</gene>